<feature type="domain" description="Glycoside hydrolase family 13 N-terminal" evidence="2">
    <location>
        <begin position="40"/>
        <end position="100"/>
    </location>
</feature>
<feature type="signal peptide" evidence="1">
    <location>
        <begin position="1"/>
        <end position="24"/>
    </location>
</feature>
<dbReference type="InterPro" id="IPR013783">
    <property type="entry name" value="Ig-like_fold"/>
</dbReference>
<dbReference type="PROSITE" id="PS51257">
    <property type="entry name" value="PROKAR_LIPOPROTEIN"/>
    <property type="match status" value="1"/>
</dbReference>
<gene>
    <name evidence="3" type="ORF">QJ522_16760</name>
</gene>
<dbReference type="InterPro" id="IPR029058">
    <property type="entry name" value="AB_hydrolase_fold"/>
</dbReference>
<dbReference type="PANTHER" id="PTHR48098:SF1">
    <property type="entry name" value="DIACYLGLYCEROL ACYLTRANSFERASE_MYCOLYLTRANSFERASE AG85A"/>
    <property type="match status" value="1"/>
</dbReference>
<evidence type="ECO:0000313" key="4">
    <source>
        <dbReference type="Proteomes" id="UP001431776"/>
    </source>
</evidence>
<evidence type="ECO:0000256" key="1">
    <source>
        <dbReference type="SAM" id="SignalP"/>
    </source>
</evidence>
<accession>A0AAW6TYH8</accession>
<dbReference type="GO" id="GO:0004553">
    <property type="term" value="F:hydrolase activity, hydrolyzing O-glycosyl compounds"/>
    <property type="evidence" value="ECO:0007669"/>
    <property type="project" value="InterPro"/>
</dbReference>
<dbReference type="InterPro" id="IPR014756">
    <property type="entry name" value="Ig_E-set"/>
</dbReference>
<dbReference type="SUPFAM" id="SSF81296">
    <property type="entry name" value="E set domains"/>
    <property type="match status" value="1"/>
</dbReference>
<dbReference type="EMBL" id="JASCXX010000023">
    <property type="protein sequence ID" value="MDI6450712.1"/>
    <property type="molecule type" value="Genomic_DNA"/>
</dbReference>
<dbReference type="Pfam" id="PF02922">
    <property type="entry name" value="CBM_48"/>
    <property type="match status" value="1"/>
</dbReference>
<dbReference type="Gene3D" id="3.40.50.1820">
    <property type="entry name" value="alpha/beta hydrolase"/>
    <property type="match status" value="1"/>
</dbReference>
<dbReference type="AlphaFoldDB" id="A0AAW6TYH8"/>
<evidence type="ECO:0000313" key="3">
    <source>
        <dbReference type="EMBL" id="MDI6450712.1"/>
    </source>
</evidence>
<dbReference type="SUPFAM" id="SSF53474">
    <property type="entry name" value="alpha/beta-Hydrolases"/>
    <property type="match status" value="1"/>
</dbReference>
<dbReference type="Gene3D" id="2.60.40.10">
    <property type="entry name" value="Immunoglobulins"/>
    <property type="match status" value="1"/>
</dbReference>
<dbReference type="InterPro" id="IPR004193">
    <property type="entry name" value="Glyco_hydro_13_N"/>
</dbReference>
<sequence length="389" mass="42710">MNTPRTTIPLAAVMALVFACPLQAQFGRQGPQVTSPEVAASRHVTFRILAPKAETVLLAGSDIPDLGQGAQMKKDPNGVWEVTLGPIDPGAYRYNFNVDGISVIDPRNPATSESNANTWSLVYVPGSDFMDTRNVPHGAVAKVTYWSTSLGRFRRMHVYTPPGYESGQGTYPVFYLLHGAFDCDESWTSVGRAGFILDNLIAAGKAKPMVVVMPAGHVGPLNFGRRAGIDELTKDFVEFTKDFIEDIMPYTEKHYRVYTDKAHRAIAGLSMGGAQTLNIAIPHPDKFGYVGVFSSGIFGIAGGGFGIAPNAPSWEEQQKDILDGAELKKDLKLVWFATGKDDFLVQTSRATVEMLKKHGLDVVYKETDGAHTWTNWRNYLNEFAPQLFR</sequence>
<reference evidence="3" key="1">
    <citation type="submission" date="2023-05" db="EMBL/GenBank/DDBJ databases">
        <title>Anaerotaeda fermentans gen. nov., sp. nov., a novel anaerobic planctomycete of the new family within the order Sedimentisphaerales isolated from Taman Peninsula, Russia.</title>
        <authorList>
            <person name="Khomyakova M.A."/>
            <person name="Merkel A.Y."/>
            <person name="Slobodkin A.I."/>
        </authorList>
    </citation>
    <scope>NUCLEOTIDE SEQUENCE</scope>
    <source>
        <strain evidence="3">M17dextr</strain>
    </source>
</reference>
<proteinExistence type="predicted"/>
<evidence type="ECO:0000259" key="2">
    <source>
        <dbReference type="Pfam" id="PF02922"/>
    </source>
</evidence>
<organism evidence="3 4">
    <name type="scientific">Anaerobaca lacustris</name>
    <dbReference type="NCBI Taxonomy" id="3044600"/>
    <lineage>
        <taxon>Bacteria</taxon>
        <taxon>Pseudomonadati</taxon>
        <taxon>Planctomycetota</taxon>
        <taxon>Phycisphaerae</taxon>
        <taxon>Sedimentisphaerales</taxon>
        <taxon>Anaerobacaceae</taxon>
        <taxon>Anaerobaca</taxon>
    </lineage>
</organism>
<dbReference type="GO" id="GO:0016747">
    <property type="term" value="F:acyltransferase activity, transferring groups other than amino-acyl groups"/>
    <property type="evidence" value="ECO:0007669"/>
    <property type="project" value="TreeGrafter"/>
</dbReference>
<protein>
    <submittedName>
        <fullName evidence="3">Alpha/beta hydrolase-fold protein</fullName>
    </submittedName>
</protein>
<dbReference type="InterPro" id="IPR000801">
    <property type="entry name" value="Esterase-like"/>
</dbReference>
<dbReference type="Proteomes" id="UP001431776">
    <property type="component" value="Unassembled WGS sequence"/>
</dbReference>
<keyword evidence="1" id="KW-0732">Signal</keyword>
<dbReference type="CDD" id="cd11294">
    <property type="entry name" value="E_set_Esterase_like_N"/>
    <property type="match status" value="1"/>
</dbReference>
<feature type="chain" id="PRO_5043846268" evidence="1">
    <location>
        <begin position="25"/>
        <end position="389"/>
    </location>
</feature>
<dbReference type="Pfam" id="PF00756">
    <property type="entry name" value="Esterase"/>
    <property type="match status" value="1"/>
</dbReference>
<dbReference type="RefSeq" id="WP_349246121.1">
    <property type="nucleotide sequence ID" value="NZ_JASCXX010000023.1"/>
</dbReference>
<comment type="caution">
    <text evidence="3">The sequence shown here is derived from an EMBL/GenBank/DDBJ whole genome shotgun (WGS) entry which is preliminary data.</text>
</comment>
<keyword evidence="4" id="KW-1185">Reference proteome</keyword>
<name>A0AAW6TYH8_9BACT</name>
<keyword evidence="3" id="KW-0378">Hydrolase</keyword>
<dbReference type="InterPro" id="IPR050583">
    <property type="entry name" value="Mycobacterial_A85_antigen"/>
</dbReference>
<dbReference type="GO" id="GO:0005975">
    <property type="term" value="P:carbohydrate metabolic process"/>
    <property type="evidence" value="ECO:0007669"/>
    <property type="project" value="InterPro"/>
</dbReference>
<dbReference type="PANTHER" id="PTHR48098">
    <property type="entry name" value="ENTEROCHELIN ESTERASE-RELATED"/>
    <property type="match status" value="1"/>
</dbReference>